<comment type="caution">
    <text evidence="2">The sequence shown here is derived from an EMBL/GenBank/DDBJ whole genome shotgun (WGS) entry which is preliminary data.</text>
</comment>
<dbReference type="Proteomes" id="UP000536275">
    <property type="component" value="Unassembled WGS sequence"/>
</dbReference>
<feature type="compositionally biased region" description="Polar residues" evidence="1">
    <location>
        <begin position="69"/>
        <end position="83"/>
    </location>
</feature>
<name>A0A8H6BUQ6_CANAX</name>
<organism evidence="2 3">
    <name type="scientific">Candida albicans</name>
    <name type="common">Yeast</name>
    <dbReference type="NCBI Taxonomy" id="5476"/>
    <lineage>
        <taxon>Eukaryota</taxon>
        <taxon>Fungi</taxon>
        <taxon>Dikarya</taxon>
        <taxon>Ascomycota</taxon>
        <taxon>Saccharomycotina</taxon>
        <taxon>Pichiomycetes</taxon>
        <taxon>Debaryomycetaceae</taxon>
        <taxon>Candida/Lodderomyces clade</taxon>
        <taxon>Candida</taxon>
    </lineage>
</organism>
<dbReference type="EMBL" id="JABWAD010000056">
    <property type="protein sequence ID" value="KAF6066475.1"/>
    <property type="molecule type" value="Genomic_DNA"/>
</dbReference>
<dbReference type="AlphaFoldDB" id="A0A8H6BUQ6"/>
<evidence type="ECO:0000256" key="1">
    <source>
        <dbReference type="SAM" id="MobiDB-lite"/>
    </source>
</evidence>
<evidence type="ECO:0000313" key="3">
    <source>
        <dbReference type="Proteomes" id="UP000536275"/>
    </source>
</evidence>
<feature type="region of interest" description="Disordered" evidence="1">
    <location>
        <begin position="18"/>
        <end position="83"/>
    </location>
</feature>
<sequence>MVKQKQKRIKFEEELGQPILQTKTTSPLPNVSNINRQETQPFNAYTTYQAPSQESEYQHQEQKSIKETAPSSSRIQTQLDSQVLRRSSPPVIVFRRDKPKKVLPKKPLNHIYARISEPQYKCPYWKNDPTCHKKNGAFNRLDVLKRHLRLIHYVKDKQPISDLNPGQDPGWCRLANECSLIRKLLLSIAMIVLKIPSLQNGLI</sequence>
<gene>
    <name evidence="2" type="ORF">FOB64_004606</name>
</gene>
<protein>
    <submittedName>
        <fullName evidence="2">Uncharacterized protein</fullName>
    </submittedName>
</protein>
<reference evidence="2 3" key="1">
    <citation type="submission" date="2020-03" db="EMBL/GenBank/DDBJ databases">
        <title>FDA dAtabase for Regulatory Grade micrObial Sequences (FDA-ARGOS): Supporting development and validation of Infectious Disease Dx tests.</title>
        <authorList>
            <person name="Campos J."/>
            <person name="Goldberg B."/>
            <person name="Tallon L."/>
            <person name="Sadzewicz L."/>
            <person name="Vavikolanu K."/>
            <person name="Mehta A."/>
            <person name="Aluvathingal J."/>
            <person name="Nadendla S."/>
            <person name="Nandy P."/>
            <person name="Geyer C."/>
            <person name="Yan Y."/>
            <person name="Sichtig H."/>
        </authorList>
    </citation>
    <scope>NUCLEOTIDE SEQUENCE [LARGE SCALE GENOMIC DNA]</scope>
    <source>
        <strain evidence="2 3">FDAARGOS_656</strain>
    </source>
</reference>
<evidence type="ECO:0000313" key="2">
    <source>
        <dbReference type="EMBL" id="KAF6066475.1"/>
    </source>
</evidence>
<proteinExistence type="predicted"/>
<feature type="compositionally biased region" description="Basic and acidic residues" evidence="1">
    <location>
        <begin position="56"/>
        <end position="66"/>
    </location>
</feature>
<accession>A0A8H6BUQ6</accession>
<feature type="compositionally biased region" description="Polar residues" evidence="1">
    <location>
        <begin position="19"/>
        <end position="55"/>
    </location>
</feature>